<name>A0ABT2CR45_9ACTN</name>
<dbReference type="SUPFAM" id="SSF56801">
    <property type="entry name" value="Acetyl-CoA synthetase-like"/>
    <property type="match status" value="1"/>
</dbReference>
<comment type="caution">
    <text evidence="2">The sequence shown here is derived from an EMBL/GenBank/DDBJ whole genome shotgun (WGS) entry which is preliminary data.</text>
</comment>
<dbReference type="PANTHER" id="PTHR45527">
    <property type="entry name" value="NONRIBOSOMAL PEPTIDE SYNTHETASE"/>
    <property type="match status" value="1"/>
</dbReference>
<dbReference type="EMBL" id="JANUGQ010000070">
    <property type="protein sequence ID" value="MCS0639909.1"/>
    <property type="molecule type" value="Genomic_DNA"/>
</dbReference>
<protein>
    <submittedName>
        <fullName evidence="2">AMP-binding protein</fullName>
    </submittedName>
</protein>
<dbReference type="Gene3D" id="3.40.50.980">
    <property type="match status" value="1"/>
</dbReference>
<proteinExistence type="predicted"/>
<dbReference type="Gene3D" id="2.30.38.10">
    <property type="entry name" value="Luciferase, Domain 3"/>
    <property type="match status" value="1"/>
</dbReference>
<accession>A0ABT2CR45</accession>
<evidence type="ECO:0000313" key="3">
    <source>
        <dbReference type="Proteomes" id="UP001431313"/>
    </source>
</evidence>
<dbReference type="Proteomes" id="UP001431313">
    <property type="component" value="Unassembled WGS sequence"/>
</dbReference>
<keyword evidence="3" id="KW-1185">Reference proteome</keyword>
<reference evidence="2" key="1">
    <citation type="submission" date="2022-08" db="EMBL/GenBank/DDBJ databases">
        <authorList>
            <person name="Somphong A."/>
            <person name="Phongsopitanun W."/>
        </authorList>
    </citation>
    <scope>NUCLEOTIDE SEQUENCE</scope>
    <source>
        <strain evidence="2">LP05-1</strain>
    </source>
</reference>
<gene>
    <name evidence="2" type="ORF">NX801_30620</name>
</gene>
<dbReference type="InterPro" id="IPR000873">
    <property type="entry name" value="AMP-dep_synth/lig_dom"/>
</dbReference>
<feature type="non-terminal residue" evidence="2">
    <location>
        <position position="170"/>
    </location>
</feature>
<dbReference type="PANTHER" id="PTHR45527:SF1">
    <property type="entry name" value="FATTY ACID SYNTHASE"/>
    <property type="match status" value="1"/>
</dbReference>
<organism evidence="2 3">
    <name type="scientific">Streptomyces pyxinae</name>
    <dbReference type="NCBI Taxonomy" id="2970734"/>
    <lineage>
        <taxon>Bacteria</taxon>
        <taxon>Bacillati</taxon>
        <taxon>Actinomycetota</taxon>
        <taxon>Actinomycetes</taxon>
        <taxon>Kitasatosporales</taxon>
        <taxon>Streptomycetaceae</taxon>
        <taxon>Streptomyces</taxon>
    </lineage>
</organism>
<dbReference type="Pfam" id="PF00501">
    <property type="entry name" value="AMP-binding"/>
    <property type="match status" value="1"/>
</dbReference>
<feature type="domain" description="AMP-dependent synthetase/ligase" evidence="1">
    <location>
        <begin position="3"/>
        <end position="169"/>
    </location>
</feature>
<sequence>LRPGHRLLAVTTIAFDIAGLEIHLPLLNGACVVLADTDTARDPAALTTLARTHRATHIQATPSLWRILTTHDPSTLTGLHVLTGGEPLPTDLATTLTHHATTVTNLYGPTETTIWSTATTLTDQNTTPPIGRPIANTTLHLLDHHLTPVPPGVTGELYIAGTGLARTYHR</sequence>
<evidence type="ECO:0000259" key="1">
    <source>
        <dbReference type="Pfam" id="PF00501"/>
    </source>
</evidence>
<dbReference type="RefSeq" id="WP_258791231.1">
    <property type="nucleotide sequence ID" value="NZ_JANUGQ010000070.1"/>
</dbReference>
<evidence type="ECO:0000313" key="2">
    <source>
        <dbReference type="EMBL" id="MCS0639909.1"/>
    </source>
</evidence>
<feature type="non-terminal residue" evidence="2">
    <location>
        <position position="1"/>
    </location>
</feature>